<keyword evidence="1" id="KW-0732">Signal</keyword>
<keyword evidence="3" id="KW-1185">Reference proteome</keyword>
<accession>E4T1B5</accession>
<dbReference type="Proteomes" id="UP000008718">
    <property type="component" value="Chromosome"/>
</dbReference>
<dbReference type="HOGENOM" id="CLU_066214_1_2_10"/>
<dbReference type="eggNOG" id="ENOG5032SZM">
    <property type="taxonomic scope" value="Bacteria"/>
</dbReference>
<dbReference type="STRING" id="694427.Palpr_0348"/>
<dbReference type="AlphaFoldDB" id="E4T1B5"/>
<dbReference type="Pfam" id="PF09697">
    <property type="entry name" value="Porph_ging"/>
    <property type="match status" value="1"/>
</dbReference>
<protein>
    <recommendedName>
        <fullName evidence="4">GLPGLI family protein</fullName>
    </recommendedName>
</protein>
<dbReference type="EMBL" id="CP002345">
    <property type="protein sequence ID" value="ADQ78509.1"/>
    <property type="molecule type" value="Genomic_DNA"/>
</dbReference>
<dbReference type="KEGG" id="ppn:Palpr_0348"/>
<evidence type="ECO:0008006" key="4">
    <source>
        <dbReference type="Google" id="ProtNLM"/>
    </source>
</evidence>
<dbReference type="RefSeq" id="WP_013443878.1">
    <property type="nucleotide sequence ID" value="NC_014734.1"/>
</dbReference>
<gene>
    <name evidence="2" type="ordered locus">Palpr_0348</name>
</gene>
<sequence length="299" mass="34240">MKTKQILLAITTFLLTISISTATAQSSFKTDPQAATSIDKALIECIYSYRLNVPLLESTTNEKELQTYTTILQANSSTSKFWDWNSFKKDSIIYTSTDLPADSLKKLNEKYYSMVKYMFTPVIIKNYPKEKMIVTDDIIPEDYIYAENKVDRKWTLQDSTLKICGYECNKAVAKFGGREWTTWYAPEIAISDGPWKLYGLPGLILKASDATGTHTFEAISIRKSDRPIYLDKNITQLKISRDQFIKNKNKFEEDPMKNIPMAQIKSISVNKNLNVIQINNKRTSARGVNKIKYSPLELE</sequence>
<name>E4T1B5_PALPW</name>
<feature type="signal peptide" evidence="1">
    <location>
        <begin position="1"/>
        <end position="24"/>
    </location>
</feature>
<evidence type="ECO:0000313" key="3">
    <source>
        <dbReference type="Proteomes" id="UP000008718"/>
    </source>
</evidence>
<proteinExistence type="predicted"/>
<dbReference type="NCBIfam" id="TIGR01200">
    <property type="entry name" value="GLPGLI"/>
    <property type="match status" value="1"/>
</dbReference>
<dbReference type="InterPro" id="IPR005901">
    <property type="entry name" value="GLPGLI"/>
</dbReference>
<evidence type="ECO:0000256" key="1">
    <source>
        <dbReference type="SAM" id="SignalP"/>
    </source>
</evidence>
<organism evidence="2 3">
    <name type="scientific">Paludibacter propionicigenes (strain DSM 17365 / JCM 13257 / WB4)</name>
    <dbReference type="NCBI Taxonomy" id="694427"/>
    <lineage>
        <taxon>Bacteria</taxon>
        <taxon>Pseudomonadati</taxon>
        <taxon>Bacteroidota</taxon>
        <taxon>Bacteroidia</taxon>
        <taxon>Bacteroidales</taxon>
        <taxon>Paludibacteraceae</taxon>
        <taxon>Paludibacter</taxon>
    </lineage>
</organism>
<feature type="chain" id="PRO_5003188951" description="GLPGLI family protein" evidence="1">
    <location>
        <begin position="25"/>
        <end position="299"/>
    </location>
</feature>
<dbReference type="OrthoDB" id="1440774at2"/>
<reference evidence="2 3" key="2">
    <citation type="journal article" date="2011" name="Stand. Genomic Sci.">
        <title>Complete genome sequence of Paludibacter propionicigenes type strain (WB4).</title>
        <authorList>
            <person name="Gronow S."/>
            <person name="Munk C."/>
            <person name="Lapidus A."/>
            <person name="Nolan M."/>
            <person name="Lucas S."/>
            <person name="Hammon N."/>
            <person name="Deshpande S."/>
            <person name="Cheng J.F."/>
            <person name="Tapia R."/>
            <person name="Han C."/>
            <person name="Goodwin L."/>
            <person name="Pitluck S."/>
            <person name="Liolios K."/>
            <person name="Ivanova N."/>
            <person name="Mavromatis K."/>
            <person name="Mikhailova N."/>
            <person name="Pati A."/>
            <person name="Chen A."/>
            <person name="Palaniappan K."/>
            <person name="Land M."/>
            <person name="Hauser L."/>
            <person name="Chang Y.J."/>
            <person name="Jeffries C.D."/>
            <person name="Brambilla E."/>
            <person name="Rohde M."/>
            <person name="Goker M."/>
            <person name="Detter J.C."/>
            <person name="Woyke T."/>
            <person name="Bristow J."/>
            <person name="Eisen J.A."/>
            <person name="Markowitz V."/>
            <person name="Hugenholtz P."/>
            <person name="Kyrpides N.C."/>
            <person name="Klenk H.P."/>
        </authorList>
    </citation>
    <scope>NUCLEOTIDE SEQUENCE [LARGE SCALE GENOMIC DNA]</scope>
    <source>
        <strain evidence="3">DSM 17365 / JCM 13257 / WB4</strain>
    </source>
</reference>
<evidence type="ECO:0000313" key="2">
    <source>
        <dbReference type="EMBL" id="ADQ78509.1"/>
    </source>
</evidence>
<reference key="1">
    <citation type="submission" date="2010-11" db="EMBL/GenBank/DDBJ databases">
        <title>The complete genome of Paludibacter propionicigenes DSM 17365.</title>
        <authorList>
            <consortium name="US DOE Joint Genome Institute (JGI-PGF)"/>
            <person name="Lucas S."/>
            <person name="Copeland A."/>
            <person name="Lapidus A."/>
            <person name="Bruce D."/>
            <person name="Goodwin L."/>
            <person name="Pitluck S."/>
            <person name="Kyrpides N."/>
            <person name="Mavromatis K."/>
            <person name="Ivanova N."/>
            <person name="Munk A.C."/>
            <person name="Brettin T."/>
            <person name="Detter J.C."/>
            <person name="Han C."/>
            <person name="Tapia R."/>
            <person name="Land M."/>
            <person name="Hauser L."/>
            <person name="Markowitz V."/>
            <person name="Cheng J.-F."/>
            <person name="Hugenholtz P."/>
            <person name="Woyke T."/>
            <person name="Wu D."/>
            <person name="Gronow S."/>
            <person name="Wellnitz S."/>
            <person name="Brambilla E."/>
            <person name="Klenk H.-P."/>
            <person name="Eisen J.A."/>
        </authorList>
    </citation>
    <scope>NUCLEOTIDE SEQUENCE</scope>
    <source>
        <strain>WB4</strain>
    </source>
</reference>